<dbReference type="EMBL" id="BTSX01000001">
    <property type="protein sequence ID" value="GMS80352.1"/>
    <property type="molecule type" value="Genomic_DNA"/>
</dbReference>
<keyword evidence="1" id="KW-0472">Membrane</keyword>
<dbReference type="InterPro" id="IPR010601">
    <property type="entry name" value="DUF1182"/>
</dbReference>
<dbReference type="AlphaFoldDB" id="A0AAV5SAQ6"/>
<keyword evidence="3" id="KW-1185">Reference proteome</keyword>
<feature type="transmembrane region" description="Helical" evidence="1">
    <location>
        <begin position="135"/>
        <end position="157"/>
    </location>
</feature>
<name>A0AAV5SAQ6_9BILA</name>
<proteinExistence type="predicted"/>
<evidence type="ECO:0000313" key="3">
    <source>
        <dbReference type="Proteomes" id="UP001432027"/>
    </source>
</evidence>
<feature type="transmembrane region" description="Helical" evidence="1">
    <location>
        <begin position="102"/>
        <end position="123"/>
    </location>
</feature>
<organism evidence="2 3">
    <name type="scientific">Pristionchus entomophagus</name>
    <dbReference type="NCBI Taxonomy" id="358040"/>
    <lineage>
        <taxon>Eukaryota</taxon>
        <taxon>Metazoa</taxon>
        <taxon>Ecdysozoa</taxon>
        <taxon>Nematoda</taxon>
        <taxon>Chromadorea</taxon>
        <taxon>Rhabditida</taxon>
        <taxon>Rhabditina</taxon>
        <taxon>Diplogasteromorpha</taxon>
        <taxon>Diplogasteroidea</taxon>
        <taxon>Neodiplogasteridae</taxon>
        <taxon>Pristionchus</taxon>
    </lineage>
</organism>
<sequence>SSPPSVPLSPPPLHCPPSMLSILVYYFLSSEDFHISDQSPIISNHSMNDSPSPPNSTAFFHSSFRGDAFRNSLLLHLGYLPIYFLAMTAYRSSVVRVKYRNTIIFSGIVQFLLTLPYTLYLTWFALRVNEEIETTIISCTILRIGLSVLNYTSFNALTYFQAISVSRLISVVFKHQVGLICNVGVLLISSTPAITLFISIFIIGKPRNDDPVCGPLLFFPDQSDYSIKVWHVYVFAIPLIAVFLNAITAAYLLYQRFNRLGAGSKTKRVNELYIAFALLMQSVIPALTMTSKGYRSIVAIYGLQPPPWVKELVNTSSYLTTGLNMTASMIFIRSAF</sequence>
<reference evidence="2" key="1">
    <citation type="submission" date="2023-10" db="EMBL/GenBank/DDBJ databases">
        <title>Genome assembly of Pristionchus species.</title>
        <authorList>
            <person name="Yoshida K."/>
            <person name="Sommer R.J."/>
        </authorList>
    </citation>
    <scope>NUCLEOTIDE SEQUENCE</scope>
    <source>
        <strain evidence="2">RS0144</strain>
    </source>
</reference>
<feature type="non-terminal residue" evidence="2">
    <location>
        <position position="336"/>
    </location>
</feature>
<dbReference type="Proteomes" id="UP001432027">
    <property type="component" value="Unassembled WGS sequence"/>
</dbReference>
<evidence type="ECO:0000256" key="1">
    <source>
        <dbReference type="SAM" id="Phobius"/>
    </source>
</evidence>
<keyword evidence="1" id="KW-0812">Transmembrane</keyword>
<keyword evidence="1" id="KW-1133">Transmembrane helix</keyword>
<comment type="caution">
    <text evidence="2">The sequence shown here is derived from an EMBL/GenBank/DDBJ whole genome shotgun (WGS) entry which is preliminary data.</text>
</comment>
<gene>
    <name evidence="2" type="ORF">PENTCL1PPCAC_2527</name>
</gene>
<feature type="non-terminal residue" evidence="2">
    <location>
        <position position="1"/>
    </location>
</feature>
<feature type="transmembrane region" description="Helical" evidence="1">
    <location>
        <begin position="177"/>
        <end position="203"/>
    </location>
</feature>
<evidence type="ECO:0008006" key="4">
    <source>
        <dbReference type="Google" id="ProtNLM"/>
    </source>
</evidence>
<accession>A0AAV5SAQ6</accession>
<feature type="transmembrane region" description="Helical" evidence="1">
    <location>
        <begin position="73"/>
        <end position="90"/>
    </location>
</feature>
<dbReference type="PANTHER" id="PTHR38614:SF1">
    <property type="entry name" value="G_PROTEIN_RECEP_F1_2 DOMAIN-CONTAINING PROTEIN"/>
    <property type="match status" value="1"/>
</dbReference>
<dbReference type="PANTHER" id="PTHR38614">
    <property type="entry name" value="PROTEIN CBG09954"/>
    <property type="match status" value="1"/>
</dbReference>
<evidence type="ECO:0000313" key="2">
    <source>
        <dbReference type="EMBL" id="GMS80352.1"/>
    </source>
</evidence>
<feature type="transmembrane region" description="Helical" evidence="1">
    <location>
        <begin position="230"/>
        <end position="252"/>
    </location>
</feature>
<protein>
    <recommendedName>
        <fullName evidence="4">G protein-coupled receptor</fullName>
    </recommendedName>
</protein>
<feature type="transmembrane region" description="Helical" evidence="1">
    <location>
        <begin position="272"/>
        <end position="292"/>
    </location>
</feature>